<dbReference type="AlphaFoldDB" id="A0A0V0XDX3"/>
<organism evidence="1 2">
    <name type="scientific">Trichinella patagoniensis</name>
    <dbReference type="NCBI Taxonomy" id="990121"/>
    <lineage>
        <taxon>Eukaryota</taxon>
        <taxon>Metazoa</taxon>
        <taxon>Ecdysozoa</taxon>
        <taxon>Nematoda</taxon>
        <taxon>Enoplea</taxon>
        <taxon>Dorylaimia</taxon>
        <taxon>Trichinellida</taxon>
        <taxon>Trichinellidae</taxon>
        <taxon>Trichinella</taxon>
    </lineage>
</organism>
<evidence type="ECO:0000313" key="2">
    <source>
        <dbReference type="Proteomes" id="UP000054783"/>
    </source>
</evidence>
<sequence length="42" mass="4761">MIAWHGIFQLLDGVSFSSCQPLFTNETRLINKSSNKDSSIFQ</sequence>
<proteinExistence type="predicted"/>
<protein>
    <submittedName>
        <fullName evidence="1">Uncharacterized protein</fullName>
    </submittedName>
</protein>
<name>A0A0V0XDX3_9BILA</name>
<dbReference type="Proteomes" id="UP000054783">
    <property type="component" value="Unassembled WGS sequence"/>
</dbReference>
<reference evidence="1 2" key="1">
    <citation type="submission" date="2015-01" db="EMBL/GenBank/DDBJ databases">
        <title>Evolution of Trichinella species and genotypes.</title>
        <authorList>
            <person name="Korhonen P.K."/>
            <person name="Edoardo P."/>
            <person name="Giuseppe L.R."/>
            <person name="Gasser R.B."/>
        </authorList>
    </citation>
    <scope>NUCLEOTIDE SEQUENCE [LARGE SCALE GENOMIC DNA]</scope>
    <source>
        <strain evidence="1">ISS2496</strain>
    </source>
</reference>
<dbReference type="EMBL" id="JYDQ01005048">
    <property type="protein sequence ID" value="KRX86194.1"/>
    <property type="molecule type" value="Genomic_DNA"/>
</dbReference>
<gene>
    <name evidence="1" type="ORF">T12_12668</name>
</gene>
<keyword evidence="2" id="KW-1185">Reference proteome</keyword>
<accession>A0A0V0XDX3</accession>
<evidence type="ECO:0000313" key="1">
    <source>
        <dbReference type="EMBL" id="KRX86194.1"/>
    </source>
</evidence>
<comment type="caution">
    <text evidence="1">The sequence shown here is derived from an EMBL/GenBank/DDBJ whole genome shotgun (WGS) entry which is preliminary data.</text>
</comment>